<accession>A0A0W0FE47</accession>
<dbReference type="GO" id="GO:0003677">
    <property type="term" value="F:DNA binding"/>
    <property type="evidence" value="ECO:0007669"/>
    <property type="project" value="InterPro"/>
</dbReference>
<dbReference type="InterPro" id="IPR013762">
    <property type="entry name" value="Integrase-like_cat_sf"/>
</dbReference>
<organism evidence="2 3">
    <name type="scientific">Moniliophthora roreri</name>
    <name type="common">Frosty pod rot fungus</name>
    <name type="synonym">Monilia roreri</name>
    <dbReference type="NCBI Taxonomy" id="221103"/>
    <lineage>
        <taxon>Eukaryota</taxon>
        <taxon>Fungi</taxon>
        <taxon>Dikarya</taxon>
        <taxon>Basidiomycota</taxon>
        <taxon>Agaricomycotina</taxon>
        <taxon>Agaricomycetes</taxon>
        <taxon>Agaricomycetidae</taxon>
        <taxon>Agaricales</taxon>
        <taxon>Marasmiineae</taxon>
        <taxon>Marasmiaceae</taxon>
        <taxon>Moniliophthora</taxon>
    </lineage>
</organism>
<evidence type="ECO:0000256" key="1">
    <source>
        <dbReference type="ARBA" id="ARBA00023172"/>
    </source>
</evidence>
<dbReference type="SUPFAM" id="SSF56349">
    <property type="entry name" value="DNA breaking-rejoining enzymes"/>
    <property type="match status" value="1"/>
</dbReference>
<dbReference type="AlphaFoldDB" id="A0A0W0FE47"/>
<reference evidence="2 3" key="1">
    <citation type="submission" date="2015-12" db="EMBL/GenBank/DDBJ databases">
        <title>Draft genome sequence of Moniliophthora roreri, the causal agent of frosty pod rot of cacao.</title>
        <authorList>
            <person name="Aime M.C."/>
            <person name="Diaz-Valderrama J.R."/>
            <person name="Kijpornyongpan T."/>
            <person name="Phillips-Mora W."/>
        </authorList>
    </citation>
    <scope>NUCLEOTIDE SEQUENCE [LARGE SCALE GENOMIC DNA]</scope>
    <source>
        <strain evidence="2 3">MCA 2952</strain>
    </source>
</reference>
<sequence length="420" mass="47325">MTTGSPTPSPSISKLTIQLNLASVTPSPSLAVAMASASETDDDSDVVDISLCSNKSNPAHSFGIHGLQNAVYDYTHHPTFLGGAEADDDLEGERESIGLAQSQDRHDRVTEGTAASYRGYIEPKEEFYTSSPCKDAPELICAWIMNECDSIKLDSTLRPKSEIRSGYQHAQKQCASATFGFGQIYRLGNLPWHESDSKPGHMVGNPSVSQQVSLYMVSLRHRKVKNGEEPMSAHAITPDIIGHMYDFNRKSENFDIKPRGPRLHRLMQFIYCILFVCLLRIDEALKINFDHIEYVSETDRNLLKLTLLFHKTNQYGDIKPFFIREFPPELAHLCLVRAYKEWIHVSRIPSGYICHKVNSGDQPSNNDSNAMTSSFFLEKFHNNLIDISIDPNPYGTHSFRHGGCQWLSVDLRWAIQRICE</sequence>
<evidence type="ECO:0008006" key="4">
    <source>
        <dbReference type="Google" id="ProtNLM"/>
    </source>
</evidence>
<dbReference type="InterPro" id="IPR011010">
    <property type="entry name" value="DNA_brk_join_enz"/>
</dbReference>
<comment type="caution">
    <text evidence="2">The sequence shown here is derived from an EMBL/GenBank/DDBJ whole genome shotgun (WGS) entry which is preliminary data.</text>
</comment>
<evidence type="ECO:0000313" key="3">
    <source>
        <dbReference type="Proteomes" id="UP000054988"/>
    </source>
</evidence>
<dbReference type="GO" id="GO:0015074">
    <property type="term" value="P:DNA integration"/>
    <property type="evidence" value="ECO:0007669"/>
    <property type="project" value="InterPro"/>
</dbReference>
<keyword evidence="1" id="KW-0233">DNA recombination</keyword>
<dbReference type="Proteomes" id="UP000054988">
    <property type="component" value="Unassembled WGS sequence"/>
</dbReference>
<dbReference type="Gene3D" id="1.10.443.10">
    <property type="entry name" value="Intergrase catalytic core"/>
    <property type="match status" value="1"/>
</dbReference>
<gene>
    <name evidence="2" type="ORF">WG66_12804</name>
</gene>
<name>A0A0W0FE47_MONRR</name>
<protein>
    <recommendedName>
        <fullName evidence="4">DNA breaking-rejoining enzyme</fullName>
    </recommendedName>
</protein>
<evidence type="ECO:0000313" key="2">
    <source>
        <dbReference type="EMBL" id="KTB34640.1"/>
    </source>
</evidence>
<dbReference type="GO" id="GO:0006310">
    <property type="term" value="P:DNA recombination"/>
    <property type="evidence" value="ECO:0007669"/>
    <property type="project" value="UniProtKB-KW"/>
</dbReference>
<dbReference type="EMBL" id="LATX01002055">
    <property type="protein sequence ID" value="KTB34640.1"/>
    <property type="molecule type" value="Genomic_DNA"/>
</dbReference>
<proteinExistence type="predicted"/>